<dbReference type="InterPro" id="IPR011006">
    <property type="entry name" value="CheY-like_superfamily"/>
</dbReference>
<dbReference type="PANTHER" id="PTHR43547:SF2">
    <property type="entry name" value="HYBRID SIGNAL TRANSDUCTION HISTIDINE KINASE C"/>
    <property type="match status" value="1"/>
</dbReference>
<sequence>MRDESPRIRVLHVDDDTNFAEVTESLLERESDQITVETVSKAADGLEELATSSFDCVVSDYDMPEIDGIEFLKRVREEFSELPFILFTGKGSEEIAAEALSNGATDYIQKKGNSSQFTVLANRVENAVERYRGQQRAERANRRRRRTLERITDGFARLDENLVFTYINEQAETVTGLDREELIGKQYLELVQEAETTPFKQAYDDVLKSRKPKTVVAKADANPGHWYRERIFPAKDGDGIFIYFRDVTERKRREKLQQIIIETSSELIDVDRHSIDEQIERTLARIGKFESVDRCYVFAISDDGKQMSNTHEWCAPGIDTQQPELQNLETDAFSWFIPKILDRQTLRVPDVTDLPPEASHLHQTLEEGNIRSILAVPLTRTGSVFGFIGFDWSNQTRPWTDETLHLIEVTGNIIANALTRKNTADQRQEREKTLSALHDAAKEIGRAEETQQVYNTLIETAKQILEFDLVVIDVAEDGYLTQEVWSLSHDEREYYERVSLEEDHLFTVRAYNQQETLIVDDIRKTDSTPADSEYRSALTTPIGEFGVFQTVTGTIGAFDEHDREFTELLVDHAQVKLRELQEKQTLKDQTAELKAKNERLDAFASVVSHDLRNPLNTIELSLDAARRTGDTEHFDRGRRALDRMNQLLEDLLTLARLGEVINEPEPVPLQRAAKMAWTTLGAEDGEIAIQTTVTIQADQTRLKQVLENLIRNALEHGYTDTDDTEQTVTIVVGSDDDGFYVADDGSGIPEDERSAVFETGYSTTENGTGFGLAIVKEIVEAHGWEITVTESESGGAKFEISGVSFC</sequence>
<dbReference type="SMART" id="SM00388">
    <property type="entry name" value="HisKA"/>
    <property type="match status" value="1"/>
</dbReference>
<gene>
    <name evidence="8" type="ORF">ACFQJ7_03985</name>
</gene>
<dbReference type="InterPro" id="IPR004358">
    <property type="entry name" value="Sig_transdc_His_kin-like_C"/>
</dbReference>
<evidence type="ECO:0000256" key="1">
    <source>
        <dbReference type="ARBA" id="ARBA00022553"/>
    </source>
</evidence>
<dbReference type="Pfam" id="PF00512">
    <property type="entry name" value="HisKA"/>
    <property type="match status" value="1"/>
</dbReference>
<dbReference type="PANTHER" id="PTHR43547">
    <property type="entry name" value="TWO-COMPONENT HISTIDINE KINASE"/>
    <property type="match status" value="1"/>
</dbReference>
<dbReference type="Gene3D" id="3.30.450.40">
    <property type="match status" value="2"/>
</dbReference>
<dbReference type="PROSITE" id="PS50109">
    <property type="entry name" value="HIS_KIN"/>
    <property type="match status" value="1"/>
</dbReference>
<dbReference type="SUPFAM" id="SSF47384">
    <property type="entry name" value="Homodimeric domain of signal transducing histidine kinase"/>
    <property type="match status" value="1"/>
</dbReference>
<evidence type="ECO:0000313" key="9">
    <source>
        <dbReference type="Proteomes" id="UP001596414"/>
    </source>
</evidence>
<keyword evidence="2" id="KW-0808">Transferase</keyword>
<dbReference type="SUPFAM" id="SSF55785">
    <property type="entry name" value="PYP-like sensor domain (PAS domain)"/>
    <property type="match status" value="1"/>
</dbReference>
<dbReference type="InterPro" id="IPR000014">
    <property type="entry name" value="PAS"/>
</dbReference>
<organism evidence="8 9">
    <name type="scientific">Halovenus rubra</name>
    <dbReference type="NCBI Taxonomy" id="869890"/>
    <lineage>
        <taxon>Archaea</taxon>
        <taxon>Methanobacteriati</taxon>
        <taxon>Methanobacteriota</taxon>
        <taxon>Stenosarchaea group</taxon>
        <taxon>Halobacteria</taxon>
        <taxon>Halobacteriales</taxon>
        <taxon>Haloarculaceae</taxon>
        <taxon>Halovenus</taxon>
    </lineage>
</organism>
<dbReference type="Gene3D" id="3.30.565.10">
    <property type="entry name" value="Histidine kinase-like ATPase, C-terminal domain"/>
    <property type="match status" value="1"/>
</dbReference>
<dbReference type="CDD" id="cd00082">
    <property type="entry name" value="HisKA"/>
    <property type="match status" value="1"/>
</dbReference>
<dbReference type="EMBL" id="JBHSZQ010000004">
    <property type="protein sequence ID" value="MFC7125200.1"/>
    <property type="molecule type" value="Genomic_DNA"/>
</dbReference>
<dbReference type="InterPro" id="IPR001789">
    <property type="entry name" value="Sig_transdc_resp-reg_receiver"/>
</dbReference>
<keyword evidence="1 4" id="KW-0597">Phosphoprotein</keyword>
<dbReference type="PRINTS" id="PR00344">
    <property type="entry name" value="BCTRLSENSOR"/>
</dbReference>
<dbReference type="PROSITE" id="PS50112">
    <property type="entry name" value="PAS"/>
    <property type="match status" value="1"/>
</dbReference>
<dbReference type="Pfam" id="PF02518">
    <property type="entry name" value="HATPase_c"/>
    <property type="match status" value="1"/>
</dbReference>
<dbReference type="SUPFAM" id="SSF55874">
    <property type="entry name" value="ATPase domain of HSP90 chaperone/DNA topoisomerase II/histidine kinase"/>
    <property type="match status" value="1"/>
</dbReference>
<dbReference type="CDD" id="cd00130">
    <property type="entry name" value="PAS"/>
    <property type="match status" value="1"/>
</dbReference>
<dbReference type="SUPFAM" id="SSF52172">
    <property type="entry name" value="CheY-like"/>
    <property type="match status" value="1"/>
</dbReference>
<dbReference type="SMART" id="SM00448">
    <property type="entry name" value="REC"/>
    <property type="match status" value="1"/>
</dbReference>
<name>A0ABD5X7P3_9EURY</name>
<dbReference type="CDD" id="cd00156">
    <property type="entry name" value="REC"/>
    <property type="match status" value="1"/>
</dbReference>
<dbReference type="InterPro" id="IPR029016">
    <property type="entry name" value="GAF-like_dom_sf"/>
</dbReference>
<comment type="caution">
    <text evidence="8">The sequence shown here is derived from an EMBL/GenBank/DDBJ whole genome shotgun (WGS) entry which is preliminary data.</text>
</comment>
<dbReference type="InterPro" id="IPR003018">
    <property type="entry name" value="GAF"/>
</dbReference>
<dbReference type="InterPro" id="IPR036097">
    <property type="entry name" value="HisK_dim/P_sf"/>
</dbReference>
<dbReference type="Pfam" id="PF13185">
    <property type="entry name" value="GAF_2"/>
    <property type="match status" value="1"/>
</dbReference>
<dbReference type="Pfam" id="PF00072">
    <property type="entry name" value="Response_reg"/>
    <property type="match status" value="1"/>
</dbReference>
<feature type="domain" description="Histidine kinase" evidence="5">
    <location>
        <begin position="606"/>
        <end position="801"/>
    </location>
</feature>
<dbReference type="NCBIfam" id="TIGR00229">
    <property type="entry name" value="sensory_box"/>
    <property type="match status" value="1"/>
</dbReference>
<feature type="modified residue" description="4-aspartylphosphate" evidence="4">
    <location>
        <position position="60"/>
    </location>
</feature>
<evidence type="ECO:0000259" key="5">
    <source>
        <dbReference type="PROSITE" id="PS50109"/>
    </source>
</evidence>
<evidence type="ECO:0000256" key="3">
    <source>
        <dbReference type="ARBA" id="ARBA00022777"/>
    </source>
</evidence>
<dbReference type="InterPro" id="IPR036890">
    <property type="entry name" value="HATPase_C_sf"/>
</dbReference>
<dbReference type="GO" id="GO:0016301">
    <property type="term" value="F:kinase activity"/>
    <property type="evidence" value="ECO:0007669"/>
    <property type="project" value="UniProtKB-KW"/>
</dbReference>
<evidence type="ECO:0000259" key="6">
    <source>
        <dbReference type="PROSITE" id="PS50110"/>
    </source>
</evidence>
<evidence type="ECO:0000259" key="7">
    <source>
        <dbReference type="PROSITE" id="PS50112"/>
    </source>
</evidence>
<proteinExistence type="predicted"/>
<dbReference type="Proteomes" id="UP001596414">
    <property type="component" value="Unassembled WGS sequence"/>
</dbReference>
<dbReference type="Gene3D" id="1.10.287.130">
    <property type="match status" value="1"/>
</dbReference>
<dbReference type="InterPro" id="IPR005467">
    <property type="entry name" value="His_kinase_dom"/>
</dbReference>
<dbReference type="SMART" id="SM00091">
    <property type="entry name" value="PAS"/>
    <property type="match status" value="1"/>
</dbReference>
<dbReference type="PROSITE" id="PS50110">
    <property type="entry name" value="RESPONSE_REGULATORY"/>
    <property type="match status" value="1"/>
</dbReference>
<feature type="domain" description="Response regulatory" evidence="6">
    <location>
        <begin position="9"/>
        <end position="125"/>
    </location>
</feature>
<dbReference type="InterPro" id="IPR013656">
    <property type="entry name" value="PAS_4"/>
</dbReference>
<reference evidence="8 9" key="1">
    <citation type="journal article" date="2014" name="Int. J. Syst. Evol. Microbiol.">
        <title>Complete genome sequence of Corynebacterium casei LMG S-19264T (=DSM 44701T), isolated from a smear-ripened cheese.</title>
        <authorList>
            <consortium name="US DOE Joint Genome Institute (JGI-PGF)"/>
            <person name="Walter F."/>
            <person name="Albersmeier A."/>
            <person name="Kalinowski J."/>
            <person name="Ruckert C."/>
        </authorList>
    </citation>
    <scope>NUCLEOTIDE SEQUENCE [LARGE SCALE GENOMIC DNA]</scope>
    <source>
        <strain evidence="8 9">CGMCC 4.7215</strain>
    </source>
</reference>
<dbReference type="CDD" id="cd00075">
    <property type="entry name" value="HATPase"/>
    <property type="match status" value="1"/>
</dbReference>
<dbReference type="AlphaFoldDB" id="A0ABD5X7P3"/>
<keyword evidence="3" id="KW-0418">Kinase</keyword>
<evidence type="ECO:0000256" key="2">
    <source>
        <dbReference type="ARBA" id="ARBA00022679"/>
    </source>
</evidence>
<dbReference type="InterPro" id="IPR003594">
    <property type="entry name" value="HATPase_dom"/>
</dbReference>
<dbReference type="Gene3D" id="3.40.50.2300">
    <property type="match status" value="1"/>
</dbReference>
<dbReference type="InterPro" id="IPR035965">
    <property type="entry name" value="PAS-like_dom_sf"/>
</dbReference>
<dbReference type="InterPro" id="IPR003661">
    <property type="entry name" value="HisK_dim/P_dom"/>
</dbReference>
<dbReference type="SMART" id="SM00387">
    <property type="entry name" value="HATPase_c"/>
    <property type="match status" value="1"/>
</dbReference>
<dbReference type="RefSeq" id="WP_267636199.1">
    <property type="nucleotide sequence ID" value="NZ_JAODIY010000004.1"/>
</dbReference>
<dbReference type="SMART" id="SM00065">
    <property type="entry name" value="GAF"/>
    <property type="match status" value="1"/>
</dbReference>
<feature type="domain" description="PAS" evidence="7">
    <location>
        <begin position="140"/>
        <end position="210"/>
    </location>
</feature>
<dbReference type="Pfam" id="PF01590">
    <property type="entry name" value="GAF"/>
    <property type="match status" value="1"/>
</dbReference>
<dbReference type="Pfam" id="PF08448">
    <property type="entry name" value="PAS_4"/>
    <property type="match status" value="1"/>
</dbReference>
<evidence type="ECO:0000256" key="4">
    <source>
        <dbReference type="PROSITE-ProRule" id="PRU00169"/>
    </source>
</evidence>
<protein>
    <submittedName>
        <fullName evidence="8">Response regulator</fullName>
    </submittedName>
</protein>
<accession>A0ABD5X7P3</accession>
<dbReference type="Gene3D" id="3.30.450.20">
    <property type="entry name" value="PAS domain"/>
    <property type="match status" value="1"/>
</dbReference>
<evidence type="ECO:0000313" key="8">
    <source>
        <dbReference type="EMBL" id="MFC7125200.1"/>
    </source>
</evidence>
<dbReference type="SUPFAM" id="SSF55781">
    <property type="entry name" value="GAF domain-like"/>
    <property type="match status" value="2"/>
</dbReference>